<gene>
    <name evidence="4" type="ORF">BOKJ2_LOCUS4148</name>
</gene>
<dbReference type="OrthoDB" id="258392at2759"/>
<dbReference type="EMBL" id="CAJFDH010000002">
    <property type="protein sequence ID" value="CAD5212329.1"/>
    <property type="molecule type" value="Genomic_DNA"/>
</dbReference>
<evidence type="ECO:0000256" key="2">
    <source>
        <dbReference type="ARBA" id="ARBA00005375"/>
    </source>
</evidence>
<evidence type="ECO:0000256" key="1">
    <source>
        <dbReference type="ARBA" id="ARBA00000032"/>
    </source>
</evidence>
<reference evidence="4" key="1">
    <citation type="submission" date="2020-09" db="EMBL/GenBank/DDBJ databases">
        <authorList>
            <person name="Kikuchi T."/>
        </authorList>
    </citation>
    <scope>NUCLEOTIDE SEQUENCE</scope>
    <source>
        <strain evidence="4">SH1</strain>
    </source>
</reference>
<comment type="caution">
    <text evidence="4">The sequence shown here is derived from an EMBL/GenBank/DDBJ whole genome shotgun (WGS) entry which is preliminary data.</text>
</comment>
<feature type="signal peptide" evidence="3">
    <location>
        <begin position="1"/>
        <end position="16"/>
    </location>
</feature>
<dbReference type="Pfam" id="PF00328">
    <property type="entry name" value="His_Phos_2"/>
    <property type="match status" value="2"/>
</dbReference>
<comment type="catalytic activity">
    <reaction evidence="1">
        <text>a phosphate monoester + H2O = an alcohol + phosphate</text>
        <dbReference type="Rhea" id="RHEA:15017"/>
        <dbReference type="ChEBI" id="CHEBI:15377"/>
        <dbReference type="ChEBI" id="CHEBI:30879"/>
        <dbReference type="ChEBI" id="CHEBI:43474"/>
        <dbReference type="ChEBI" id="CHEBI:67140"/>
        <dbReference type="EC" id="3.1.3.2"/>
    </reaction>
</comment>
<dbReference type="PROSITE" id="PS00616">
    <property type="entry name" value="HIS_ACID_PHOSPHAT_1"/>
    <property type="match status" value="2"/>
</dbReference>
<dbReference type="PANTHER" id="PTHR11567">
    <property type="entry name" value="ACID PHOSPHATASE-RELATED"/>
    <property type="match status" value="1"/>
</dbReference>
<dbReference type="CDD" id="cd07061">
    <property type="entry name" value="HP_HAP_like"/>
    <property type="match status" value="2"/>
</dbReference>
<name>A0A811K996_9BILA</name>
<dbReference type="AlphaFoldDB" id="A0A811K996"/>
<dbReference type="PANTHER" id="PTHR11567:SF210">
    <property type="entry name" value="ACID PHOSPHATASE 5-RELATED"/>
    <property type="match status" value="1"/>
</dbReference>
<feature type="chain" id="PRO_5036408278" description="Acid phosphatase" evidence="3">
    <location>
        <begin position="17"/>
        <end position="522"/>
    </location>
</feature>
<comment type="similarity">
    <text evidence="2">Belongs to the histidine acid phosphatase family.</text>
</comment>
<dbReference type="Proteomes" id="UP000614601">
    <property type="component" value="Unassembled WGS sequence"/>
</dbReference>
<proteinExistence type="inferred from homology"/>
<sequence length="522" mass="60816">MKYYLLLLCYVAFVKCDKLKFVQTIWRHGDRAPGDLPYPLDKYDESYWPRGWSMLTTEGMKQMHDLGKFYRERYVEEDFISSEFNSSEVYIQTSESDRAIQSAQAMLSGLYPPKDSDQFDDDINWHPVPVHGSEPTGKDMLLKPTSFDCPTYESSYDPIETKLDSELMEEYKELVTFLQPVSGYGSNMTMKNAVDIADVQLELLHNLDDQPSWLSKKWDQYDEKKTLEILLKLKEKRRLNEFADPSLAKLVGGYLLGDWLKRLEQVQNGTQMERMIMYSAHDGTLLSLTGTMGVLDDEMIPYASALIMEVSEDDDKLYVKMYYRKTDYDSLKQDKDGDFKLKKLKFKCGEKCHLDEFIAEMKPQATYSKLDVYKQCGLQYCVQMLDDQPCLCVKCDKLRFVQTIWRHGDRAPSQLPYPLDKYNESYWPRGWSMLTTQGMAQMFNLGKFYRERYVDTGYINREFKISEVYIQSSESDRAIQSAQAMLSGLYPPKGSDLFNSAIYWQPVPVHGSQKLGKDMFIY</sequence>
<dbReference type="InterPro" id="IPR000560">
    <property type="entry name" value="His_Pase_clade-2"/>
</dbReference>
<evidence type="ECO:0000313" key="5">
    <source>
        <dbReference type="Proteomes" id="UP000614601"/>
    </source>
</evidence>
<dbReference type="InterPro" id="IPR029033">
    <property type="entry name" value="His_PPase_superfam"/>
</dbReference>
<dbReference type="Proteomes" id="UP000783686">
    <property type="component" value="Unassembled WGS sequence"/>
</dbReference>
<keyword evidence="5" id="KW-1185">Reference proteome</keyword>
<dbReference type="InterPro" id="IPR050645">
    <property type="entry name" value="Histidine_acid_phosphatase"/>
</dbReference>
<dbReference type="SUPFAM" id="SSF53254">
    <property type="entry name" value="Phosphoglycerate mutase-like"/>
    <property type="match status" value="2"/>
</dbReference>
<accession>A0A811K996</accession>
<protein>
    <recommendedName>
        <fullName evidence="6">Acid phosphatase</fullName>
    </recommendedName>
</protein>
<dbReference type="InterPro" id="IPR033379">
    <property type="entry name" value="Acid_Pase_AS"/>
</dbReference>
<dbReference type="GO" id="GO:0003993">
    <property type="term" value="F:acid phosphatase activity"/>
    <property type="evidence" value="ECO:0007669"/>
    <property type="project" value="UniProtKB-EC"/>
</dbReference>
<organism evidence="4 5">
    <name type="scientific">Bursaphelenchus okinawaensis</name>
    <dbReference type="NCBI Taxonomy" id="465554"/>
    <lineage>
        <taxon>Eukaryota</taxon>
        <taxon>Metazoa</taxon>
        <taxon>Ecdysozoa</taxon>
        <taxon>Nematoda</taxon>
        <taxon>Chromadorea</taxon>
        <taxon>Rhabditida</taxon>
        <taxon>Tylenchina</taxon>
        <taxon>Tylenchomorpha</taxon>
        <taxon>Aphelenchoidea</taxon>
        <taxon>Aphelenchoididae</taxon>
        <taxon>Bursaphelenchus</taxon>
    </lineage>
</organism>
<evidence type="ECO:0000313" key="4">
    <source>
        <dbReference type="EMBL" id="CAD5212329.1"/>
    </source>
</evidence>
<dbReference type="EMBL" id="CAJFCW020000002">
    <property type="protein sequence ID" value="CAG9095587.1"/>
    <property type="molecule type" value="Genomic_DNA"/>
</dbReference>
<keyword evidence="3" id="KW-0732">Signal</keyword>
<evidence type="ECO:0000256" key="3">
    <source>
        <dbReference type="SAM" id="SignalP"/>
    </source>
</evidence>
<evidence type="ECO:0008006" key="6">
    <source>
        <dbReference type="Google" id="ProtNLM"/>
    </source>
</evidence>
<dbReference type="Gene3D" id="3.40.50.1240">
    <property type="entry name" value="Phosphoglycerate mutase-like"/>
    <property type="match status" value="2"/>
</dbReference>